<organism evidence="1 2">
    <name type="scientific">Apatococcus lobatus</name>
    <dbReference type="NCBI Taxonomy" id="904363"/>
    <lineage>
        <taxon>Eukaryota</taxon>
        <taxon>Viridiplantae</taxon>
        <taxon>Chlorophyta</taxon>
        <taxon>core chlorophytes</taxon>
        <taxon>Trebouxiophyceae</taxon>
        <taxon>Chlorellales</taxon>
        <taxon>Chlorellaceae</taxon>
        <taxon>Apatococcus</taxon>
    </lineage>
</organism>
<proteinExistence type="predicted"/>
<dbReference type="AlphaFoldDB" id="A0AAW1RBY2"/>
<reference evidence="1 2" key="1">
    <citation type="journal article" date="2024" name="Nat. Commun.">
        <title>Phylogenomics reveals the evolutionary origins of lichenization in chlorophyte algae.</title>
        <authorList>
            <person name="Puginier C."/>
            <person name="Libourel C."/>
            <person name="Otte J."/>
            <person name="Skaloud P."/>
            <person name="Haon M."/>
            <person name="Grisel S."/>
            <person name="Petersen M."/>
            <person name="Berrin J.G."/>
            <person name="Delaux P.M."/>
            <person name="Dal Grande F."/>
            <person name="Keller J."/>
        </authorList>
    </citation>
    <scope>NUCLEOTIDE SEQUENCE [LARGE SCALE GENOMIC DNA]</scope>
    <source>
        <strain evidence="1 2">SAG 2145</strain>
    </source>
</reference>
<dbReference type="Proteomes" id="UP001438707">
    <property type="component" value="Unassembled WGS sequence"/>
</dbReference>
<evidence type="ECO:0008006" key="3">
    <source>
        <dbReference type="Google" id="ProtNLM"/>
    </source>
</evidence>
<gene>
    <name evidence="1" type="ORF">WJX74_011092</name>
</gene>
<protein>
    <recommendedName>
        <fullName evidence="3">F-box domain-containing protein</fullName>
    </recommendedName>
</protein>
<evidence type="ECO:0000313" key="2">
    <source>
        <dbReference type="Proteomes" id="UP001438707"/>
    </source>
</evidence>
<sequence length="150" mass="16638">MPPHAGSRLLELGPDLCTKIACWIGDDLGDVVEFDLVNLAATCQLLREVVLRDEVWASVRGEHIGATLLQRSNAFSDVARRQLRQLRTLDASDYGPYSLVDSASLGSIEYFKVNFARARHSRLQLRGHWDVLISRAFSGTDVVPIDGISM</sequence>
<dbReference type="EMBL" id="JALJOS010000014">
    <property type="protein sequence ID" value="KAK9831301.1"/>
    <property type="molecule type" value="Genomic_DNA"/>
</dbReference>
<name>A0AAW1RBY2_9CHLO</name>
<accession>A0AAW1RBY2</accession>
<evidence type="ECO:0000313" key="1">
    <source>
        <dbReference type="EMBL" id="KAK9831301.1"/>
    </source>
</evidence>
<keyword evidence="2" id="KW-1185">Reference proteome</keyword>
<comment type="caution">
    <text evidence="1">The sequence shown here is derived from an EMBL/GenBank/DDBJ whole genome shotgun (WGS) entry which is preliminary data.</text>
</comment>